<sequence length="718" mass="77903">MAEKIINKYAEDGICYPNTTLNIRSMPCATTGEVLDQYYEGESVIYDYVVITDQYVWISWLSSGGNRRVYMAVKEQATGERLGLCTDIPIGSGGNQGAEVISNEYAEDGICYPNRTINIRSIPCATTGIILDQYYEGESVIYDYVIITDQYVWISWISAGGRRVYMVVKEQATGERYALITDVPGGGSGSSGAAEKRVKEYSETGICYPSMTLNIRTVPCTVTGEILDQYYDGESVVYDYVVITDQHVWISWTSAGSGRRVYMAVKDQTTGERFGFCTDIPGSGGSAGGGAPMPGVKKVFIDPGHGGSDPGAAGHGLKEDEIVLNIAKKLGNLLTSKGIAVKYSRTSDVYVDLAERSRLANEWEADLFVSVHANAFNGSSYGTECYTHPGDSSEAKQLSANVASTISSKLGLYNRGHKEADFAVLRLAKMPAILIETAFIDNEKEAIILKEKADDFANAIYKAITGSDTDSTPPLDYSELFQGDYLQSIIDNSWLLNQMAFEYKSEKFIAKGIPKMVSFDPTVIVRTEIERTSKIGNGDHTLTYDGTSTLAANIMGKYTGSDININFDVDDLKDMLKMAGVVVPVGEYLTIAAKPIGVYGVEITAEYQIGKHLLPEKFKNHPVYVRVVITIFKNIRLGRLYLPLYTSKEVYQIESEAGVDWNKIAKVGGDIIEGIVVAAVLTAVIITIGAAITSGVGAGAGVAAASAGVNALSYMFVH</sequence>
<keyword evidence="1" id="KW-0378">Hydrolase</keyword>
<name>R9BSJ0_9CLOT</name>
<feature type="domain" description="MurNAc-LAA" evidence="4">
    <location>
        <begin position="357"/>
        <end position="465"/>
    </location>
</feature>
<keyword evidence="2" id="KW-0961">Cell wall biogenesis/degradation</keyword>
<dbReference type="SUPFAM" id="SSF53187">
    <property type="entry name" value="Zn-dependent exopeptidases"/>
    <property type="match status" value="1"/>
</dbReference>
<dbReference type="Pfam" id="PF01520">
    <property type="entry name" value="Amidase_3"/>
    <property type="match status" value="1"/>
</dbReference>
<evidence type="ECO:0000313" key="6">
    <source>
        <dbReference type="Proteomes" id="UP000013988"/>
    </source>
</evidence>
<keyword evidence="3" id="KW-0472">Membrane</keyword>
<dbReference type="Proteomes" id="UP000013988">
    <property type="component" value="Unassembled WGS sequence"/>
</dbReference>
<dbReference type="AlphaFoldDB" id="R9BSJ0"/>
<keyword evidence="3" id="KW-1133">Transmembrane helix</keyword>
<dbReference type="GO" id="GO:0030288">
    <property type="term" value="C:outer membrane-bounded periplasmic space"/>
    <property type="evidence" value="ECO:0007669"/>
    <property type="project" value="TreeGrafter"/>
</dbReference>
<reference evidence="5 6" key="1">
    <citation type="submission" date="2013-03" db="EMBL/GenBank/DDBJ databases">
        <title>Whole genome shotgun sequencing of Clostridium sartagoforme AAU1.</title>
        <authorList>
            <person name="Joshi C.G."/>
            <person name="Duggirala S.M."/>
            <person name="Nathani N.M."/>
            <person name="Bhatt V.D."/>
            <person name="Patel A.K."/>
            <person name="Pandya P.R."/>
            <person name="KaPatel J.A."/>
        </authorList>
    </citation>
    <scope>NUCLEOTIDE SEQUENCE [LARGE SCALE GENOMIC DNA]</scope>
    <source>
        <strain evidence="5 6">AAU1</strain>
    </source>
</reference>
<comment type="caution">
    <text evidence="5">The sequence shown here is derived from an EMBL/GenBank/DDBJ whole genome shotgun (WGS) entry which is preliminary data.</text>
</comment>
<dbReference type="SMART" id="SM00646">
    <property type="entry name" value="Ami_3"/>
    <property type="match status" value="1"/>
</dbReference>
<dbReference type="Gene3D" id="2.30.30.40">
    <property type="entry name" value="SH3 Domains"/>
    <property type="match status" value="3"/>
</dbReference>
<evidence type="ECO:0000256" key="2">
    <source>
        <dbReference type="ARBA" id="ARBA00023316"/>
    </source>
</evidence>
<gene>
    <name evidence="5" type="ORF">A500_19209</name>
</gene>
<evidence type="ECO:0000256" key="1">
    <source>
        <dbReference type="ARBA" id="ARBA00022801"/>
    </source>
</evidence>
<dbReference type="GO" id="GO:0009253">
    <property type="term" value="P:peptidoglycan catabolic process"/>
    <property type="evidence" value="ECO:0007669"/>
    <property type="project" value="InterPro"/>
</dbReference>
<feature type="transmembrane region" description="Helical" evidence="3">
    <location>
        <begin position="698"/>
        <end position="717"/>
    </location>
</feature>
<accession>R9BSJ0</accession>
<dbReference type="PANTHER" id="PTHR30404">
    <property type="entry name" value="N-ACETYLMURAMOYL-L-ALANINE AMIDASE"/>
    <property type="match status" value="1"/>
</dbReference>
<evidence type="ECO:0000313" key="5">
    <source>
        <dbReference type="EMBL" id="EOR19972.1"/>
    </source>
</evidence>
<evidence type="ECO:0000259" key="4">
    <source>
        <dbReference type="SMART" id="SM00646"/>
    </source>
</evidence>
<dbReference type="RefSeq" id="WP_016209049.1">
    <property type="nucleotide sequence ID" value="NZ_ASRV01000235.1"/>
</dbReference>
<dbReference type="InterPro" id="IPR002508">
    <property type="entry name" value="MurNAc-LAA_cat"/>
</dbReference>
<keyword evidence="3" id="KW-0812">Transmembrane</keyword>
<protein>
    <submittedName>
        <fullName evidence="5">Sporulation-specific N-acetylmuramoyl-L-alanine amidase CwlC</fullName>
    </submittedName>
</protein>
<feature type="transmembrane region" description="Helical" evidence="3">
    <location>
        <begin position="671"/>
        <end position="692"/>
    </location>
</feature>
<proteinExistence type="predicted"/>
<dbReference type="PANTHER" id="PTHR30404:SF0">
    <property type="entry name" value="N-ACETYLMURAMOYL-L-ALANINE AMIDASE AMIC"/>
    <property type="match status" value="1"/>
</dbReference>
<evidence type="ECO:0000256" key="3">
    <source>
        <dbReference type="SAM" id="Phobius"/>
    </source>
</evidence>
<dbReference type="PATRIC" id="fig|1202534.3.peg.3831"/>
<dbReference type="InterPro" id="IPR050695">
    <property type="entry name" value="N-acetylmuramoyl_amidase_3"/>
</dbReference>
<dbReference type="OrthoDB" id="9772024at2"/>
<dbReference type="EMBL" id="ASRV01000235">
    <property type="protein sequence ID" value="EOR19972.1"/>
    <property type="molecule type" value="Genomic_DNA"/>
</dbReference>
<dbReference type="CDD" id="cd02696">
    <property type="entry name" value="MurNAc-LAA"/>
    <property type="match status" value="1"/>
</dbReference>
<dbReference type="GO" id="GO:0008745">
    <property type="term" value="F:N-acetylmuramoyl-L-alanine amidase activity"/>
    <property type="evidence" value="ECO:0007669"/>
    <property type="project" value="InterPro"/>
</dbReference>
<dbReference type="Gene3D" id="3.40.630.40">
    <property type="entry name" value="Zn-dependent exopeptidases"/>
    <property type="match status" value="1"/>
</dbReference>
<keyword evidence="6" id="KW-1185">Reference proteome</keyword>
<organism evidence="5 6">
    <name type="scientific">Clostridium sartagoforme AAU1</name>
    <dbReference type="NCBI Taxonomy" id="1202534"/>
    <lineage>
        <taxon>Bacteria</taxon>
        <taxon>Bacillati</taxon>
        <taxon>Bacillota</taxon>
        <taxon>Clostridia</taxon>
        <taxon>Eubacteriales</taxon>
        <taxon>Clostridiaceae</taxon>
        <taxon>Clostridium</taxon>
    </lineage>
</organism>
<dbReference type="GO" id="GO:0071555">
    <property type="term" value="P:cell wall organization"/>
    <property type="evidence" value="ECO:0007669"/>
    <property type="project" value="UniProtKB-KW"/>
</dbReference>
<dbReference type="InterPro" id="IPR003646">
    <property type="entry name" value="SH3-like_bac-type"/>
</dbReference>
<dbReference type="Pfam" id="PF08460">
    <property type="entry name" value="SH3_5"/>
    <property type="match status" value="3"/>
</dbReference>